<dbReference type="EMBL" id="CM009304">
    <property type="protein sequence ID" value="PNT01118.1"/>
    <property type="molecule type" value="Genomic_DNA"/>
</dbReference>
<gene>
    <name evidence="2" type="ORF">POPTR_015G084300</name>
</gene>
<dbReference type="KEGG" id="pop:7453803"/>
<dbReference type="OMA" id="TCFFEQN"/>
<proteinExistence type="predicted"/>
<feature type="region of interest" description="Disordered" evidence="1">
    <location>
        <begin position="277"/>
        <end position="312"/>
    </location>
</feature>
<accession>B9IEZ3</accession>
<dbReference type="Proteomes" id="UP000006729">
    <property type="component" value="Chromosome 15"/>
</dbReference>
<dbReference type="PANTHER" id="PTHR12112">
    <property type="entry name" value="BNIP - RELATED"/>
    <property type="match status" value="1"/>
</dbReference>
<reference evidence="2 3" key="1">
    <citation type="journal article" date="2006" name="Science">
        <title>The genome of black cottonwood, Populus trichocarpa (Torr. &amp; Gray).</title>
        <authorList>
            <person name="Tuskan G.A."/>
            <person name="Difazio S."/>
            <person name="Jansson S."/>
            <person name="Bohlmann J."/>
            <person name="Grigoriev I."/>
            <person name="Hellsten U."/>
            <person name="Putnam N."/>
            <person name="Ralph S."/>
            <person name="Rombauts S."/>
            <person name="Salamov A."/>
            <person name="Schein J."/>
            <person name="Sterck L."/>
            <person name="Aerts A."/>
            <person name="Bhalerao R.R."/>
            <person name="Bhalerao R.P."/>
            <person name="Blaudez D."/>
            <person name="Boerjan W."/>
            <person name="Brun A."/>
            <person name="Brunner A."/>
            <person name="Busov V."/>
            <person name="Campbell M."/>
            <person name="Carlson J."/>
            <person name="Chalot M."/>
            <person name="Chapman J."/>
            <person name="Chen G.L."/>
            <person name="Cooper D."/>
            <person name="Coutinho P.M."/>
            <person name="Couturier J."/>
            <person name="Covert S."/>
            <person name="Cronk Q."/>
            <person name="Cunningham R."/>
            <person name="Davis J."/>
            <person name="Degroeve S."/>
            <person name="Dejardin A."/>
            <person name="Depamphilis C."/>
            <person name="Detter J."/>
            <person name="Dirks B."/>
            <person name="Dubchak I."/>
            <person name="Duplessis S."/>
            <person name="Ehlting J."/>
            <person name="Ellis B."/>
            <person name="Gendler K."/>
            <person name="Goodstein D."/>
            <person name="Gribskov M."/>
            <person name="Grimwood J."/>
            <person name="Groover A."/>
            <person name="Gunter L."/>
            <person name="Hamberger B."/>
            <person name="Heinze B."/>
            <person name="Helariutta Y."/>
            <person name="Henrissat B."/>
            <person name="Holligan D."/>
            <person name="Holt R."/>
            <person name="Huang W."/>
            <person name="Islam-Faridi N."/>
            <person name="Jones S."/>
            <person name="Jones-Rhoades M."/>
            <person name="Jorgensen R."/>
            <person name="Joshi C."/>
            <person name="Kangasjarvi J."/>
            <person name="Karlsson J."/>
            <person name="Kelleher C."/>
            <person name="Kirkpatrick R."/>
            <person name="Kirst M."/>
            <person name="Kohler A."/>
            <person name="Kalluri U."/>
            <person name="Larimer F."/>
            <person name="Leebens-Mack J."/>
            <person name="Leple J.C."/>
            <person name="Locascio P."/>
            <person name="Lou Y."/>
            <person name="Lucas S."/>
            <person name="Martin F."/>
            <person name="Montanini B."/>
            <person name="Napoli C."/>
            <person name="Nelson D.R."/>
            <person name="Nelson C."/>
            <person name="Nieminen K."/>
            <person name="Nilsson O."/>
            <person name="Pereda V."/>
            <person name="Peter G."/>
            <person name="Philippe R."/>
            <person name="Pilate G."/>
            <person name="Poliakov A."/>
            <person name="Razumovskaya J."/>
            <person name="Richardson P."/>
            <person name="Rinaldi C."/>
            <person name="Ritland K."/>
            <person name="Rouze P."/>
            <person name="Ryaboy D."/>
            <person name="Schmutz J."/>
            <person name="Schrader J."/>
            <person name="Segerman B."/>
            <person name="Shin H."/>
            <person name="Siddiqui A."/>
            <person name="Sterky F."/>
            <person name="Terry A."/>
            <person name="Tsai C.J."/>
            <person name="Uberbacher E."/>
            <person name="Unneberg P."/>
            <person name="Vahala J."/>
            <person name="Wall K."/>
            <person name="Wessler S."/>
            <person name="Yang G."/>
            <person name="Yin T."/>
            <person name="Douglas C."/>
            <person name="Marra M."/>
            <person name="Sandberg G."/>
            <person name="Van de Peer Y."/>
            <person name="Rokhsar D."/>
        </authorList>
    </citation>
    <scope>NUCLEOTIDE SEQUENCE [LARGE SCALE GENOMIC DNA]</scope>
    <source>
        <strain evidence="3">cv. Nisqually</strain>
    </source>
</reference>
<feature type="region of interest" description="Disordered" evidence="1">
    <location>
        <begin position="122"/>
        <end position="249"/>
    </location>
</feature>
<dbReference type="PANTHER" id="PTHR12112:SF39">
    <property type="entry name" value="EG:152A3.5 PROTEIN (FBGN0003116_PN PROTEIN)"/>
    <property type="match status" value="1"/>
</dbReference>
<dbReference type="Gene3D" id="3.90.1640.10">
    <property type="entry name" value="inorganic pyrophosphatase (n-terminal core)"/>
    <property type="match status" value="2"/>
</dbReference>
<dbReference type="InterPro" id="IPR038763">
    <property type="entry name" value="DHH_sf"/>
</dbReference>
<feature type="compositionally biased region" description="Polar residues" evidence="1">
    <location>
        <begin position="279"/>
        <end position="294"/>
    </location>
</feature>
<dbReference type="eggNOG" id="ENOG502QTMB">
    <property type="taxonomic scope" value="Eukaryota"/>
</dbReference>
<dbReference type="FunFam" id="3.90.1640.10:FF:000014">
    <property type="entry name" value="Uncharacterized protein"/>
    <property type="match status" value="1"/>
</dbReference>
<organism evidence="2 3">
    <name type="scientific">Populus trichocarpa</name>
    <name type="common">Western balsam poplar</name>
    <name type="synonym">Populus balsamifera subsp. trichocarpa</name>
    <dbReference type="NCBI Taxonomy" id="3694"/>
    <lineage>
        <taxon>Eukaryota</taxon>
        <taxon>Viridiplantae</taxon>
        <taxon>Streptophyta</taxon>
        <taxon>Embryophyta</taxon>
        <taxon>Tracheophyta</taxon>
        <taxon>Spermatophyta</taxon>
        <taxon>Magnoliopsida</taxon>
        <taxon>eudicotyledons</taxon>
        <taxon>Gunneridae</taxon>
        <taxon>Pentapetalae</taxon>
        <taxon>rosids</taxon>
        <taxon>fabids</taxon>
        <taxon>Malpighiales</taxon>
        <taxon>Salicaceae</taxon>
        <taxon>Saliceae</taxon>
        <taxon>Populus</taxon>
    </lineage>
</organism>
<keyword evidence="3" id="KW-1185">Reference proteome</keyword>
<feature type="compositionally biased region" description="Polar residues" evidence="1">
    <location>
        <begin position="598"/>
        <end position="615"/>
    </location>
</feature>
<dbReference type="ExpressionAtlas" id="B9IEZ3">
    <property type="expression patterns" value="baseline"/>
</dbReference>
<dbReference type="AlphaFoldDB" id="B9IEZ3"/>
<feature type="region of interest" description="Disordered" evidence="1">
    <location>
        <begin position="559"/>
        <end position="615"/>
    </location>
</feature>
<dbReference type="GO" id="GO:0004309">
    <property type="term" value="F:exopolyphosphatase activity"/>
    <property type="evidence" value="ECO:0000318"/>
    <property type="project" value="GO_Central"/>
</dbReference>
<name>B9IEZ3_POPTR</name>
<protein>
    <submittedName>
        <fullName evidence="2">Uncharacterized protein</fullName>
    </submittedName>
</protein>
<evidence type="ECO:0000256" key="1">
    <source>
        <dbReference type="SAM" id="MobiDB-lite"/>
    </source>
</evidence>
<feature type="compositionally biased region" description="Basic and acidic residues" evidence="1">
    <location>
        <begin position="1"/>
        <end position="17"/>
    </location>
</feature>
<feature type="compositionally biased region" description="Low complexity" evidence="1">
    <location>
        <begin position="213"/>
        <end position="224"/>
    </location>
</feature>
<dbReference type="SUPFAM" id="SSF64182">
    <property type="entry name" value="DHH phosphoesterases"/>
    <property type="match status" value="1"/>
</dbReference>
<dbReference type="OrthoDB" id="374045at2759"/>
<dbReference type="FunFam" id="3.90.1640.10:FF:000010">
    <property type="entry name" value="Uncharacterized protein"/>
    <property type="match status" value="1"/>
</dbReference>
<dbReference type="Gramene" id="Potri.015G084300.1.v4.1">
    <property type="protein sequence ID" value="Potri.015G084300.1.v4.1"/>
    <property type="gene ID" value="Potri.015G084300.v4.1"/>
</dbReference>
<dbReference type="GO" id="GO:0005737">
    <property type="term" value="C:cytoplasm"/>
    <property type="evidence" value="ECO:0000318"/>
    <property type="project" value="GO_Central"/>
</dbReference>
<dbReference type="STRING" id="3694.B9IEZ3"/>
<dbReference type="HOGENOM" id="CLU_038017_0_0_1"/>
<sequence length="657" mass="73349">MMMMDRRFSRESSRESKGSITLQKKIVESQRPNKTKNVPDLTDFMNDMFFGTVDNDKRSYDLTGGHSEDEEESFDDSTRSNSSKLTQEWLEEARRMVASSPSRCESPSRLVGSPRFAAVPARLSSASILDRRDPLSRSARRHRSKEAFSGEILTKSAKHSRNKSESLVETPAEPSPASQFQGWFSNILKPPSNFNAPVPDPSSPHLSNDRSSPLLDPPALNLPPRQSSYRKSRFQTEPPATTAQGIPATSRRTFKPAPILRQDIHLLSPPKNLIESAQRRSISSNKCSKPETQPLSPPKNLMESSHRRSISKSTCSIEKVAPKPLVSGCKKEEEGEEDFSLNGFLIEEKTKIEKILNRELDSKAKIILSGPSNSTSSMVAAICYALLLANRMTKNKGNSDREGTVVFPVMNTRRGRMWKQRQAAWLFQHVGLDATSLLFADEVDLESLMMEGKLNILVVGQDILRTNGEVGSQCTILTDNYCEDAYDLLQTPVLKKLLLAGILLDTQNLNASATCSMTRDAEAVQLLLVGSTPKYRNALFDQLMQDQRDSSFIEALRHNYGKPPSETEHIGGRDNGAQMDHRGTESRPTPVSRHEAIPQNSDKNSNNVRNGKPNNTTKQLLQQHRQKQVLMPLAERTSSSWQSGLVLVNKDHKNVDL</sequence>
<evidence type="ECO:0000313" key="3">
    <source>
        <dbReference type="Proteomes" id="UP000006729"/>
    </source>
</evidence>
<evidence type="ECO:0000313" key="2">
    <source>
        <dbReference type="EMBL" id="PNT01118.1"/>
    </source>
</evidence>
<feature type="region of interest" description="Disordered" evidence="1">
    <location>
        <begin position="1"/>
        <end position="87"/>
    </location>
</feature>
<dbReference type="InParanoid" id="B9IEZ3"/>